<dbReference type="AlphaFoldDB" id="A0A8S0V8D8"/>
<reference evidence="2 3" key="1">
    <citation type="submission" date="2019-12" db="EMBL/GenBank/DDBJ databases">
        <authorList>
            <person name="Alioto T."/>
            <person name="Alioto T."/>
            <person name="Gomez Garrido J."/>
        </authorList>
    </citation>
    <scope>NUCLEOTIDE SEQUENCE [LARGE SCALE GENOMIC DNA]</scope>
</reference>
<accession>A0A8S0V8D8</accession>
<comment type="caution">
    <text evidence="2">The sequence shown here is derived from an EMBL/GenBank/DDBJ whole genome shotgun (WGS) entry which is preliminary data.</text>
</comment>
<gene>
    <name evidence="2" type="ORF">OLEA9_A002863</name>
</gene>
<evidence type="ECO:0000256" key="1">
    <source>
        <dbReference type="SAM" id="MobiDB-lite"/>
    </source>
</evidence>
<dbReference type="EMBL" id="CACTIH010009159">
    <property type="protein sequence ID" value="CAA3026418.1"/>
    <property type="molecule type" value="Genomic_DNA"/>
</dbReference>
<name>A0A8S0V8D8_OLEEU</name>
<evidence type="ECO:0000313" key="3">
    <source>
        <dbReference type="Proteomes" id="UP000594638"/>
    </source>
</evidence>
<evidence type="ECO:0000313" key="2">
    <source>
        <dbReference type="EMBL" id="CAA3026418.1"/>
    </source>
</evidence>
<organism evidence="2 3">
    <name type="scientific">Olea europaea subsp. europaea</name>
    <dbReference type="NCBI Taxonomy" id="158383"/>
    <lineage>
        <taxon>Eukaryota</taxon>
        <taxon>Viridiplantae</taxon>
        <taxon>Streptophyta</taxon>
        <taxon>Embryophyta</taxon>
        <taxon>Tracheophyta</taxon>
        <taxon>Spermatophyta</taxon>
        <taxon>Magnoliopsida</taxon>
        <taxon>eudicotyledons</taxon>
        <taxon>Gunneridae</taxon>
        <taxon>Pentapetalae</taxon>
        <taxon>asterids</taxon>
        <taxon>lamiids</taxon>
        <taxon>Lamiales</taxon>
        <taxon>Oleaceae</taxon>
        <taxon>Oleeae</taxon>
        <taxon>Olea</taxon>
    </lineage>
</organism>
<dbReference type="Gramene" id="OE9A002863T1">
    <property type="protein sequence ID" value="OE9A002863C1"/>
    <property type="gene ID" value="OE9A002863"/>
</dbReference>
<proteinExistence type="predicted"/>
<sequence>MPSLDLESHYVTRRQLRWTLHNPHSARRRGNPPIPVGLQRQQWRVLVANGSGLLRGRCARDHVPWPCSAPTRSALKWRQMSITMRGWPPPPPPSLLILQEGGGNIWAGGPGLVAARPQKGRKATRPASSSSSTTTTTTKRTGQQQDHEKSATLSPRKAISGRGPVCVMAKSTRVARQRGARRLTEARAVRCSADAFRALILPARSLVTNKRITTAATVPFAPPG</sequence>
<dbReference type="Proteomes" id="UP000594638">
    <property type="component" value="Unassembled WGS sequence"/>
</dbReference>
<feature type="compositionally biased region" description="Low complexity" evidence="1">
    <location>
        <begin position="128"/>
        <end position="138"/>
    </location>
</feature>
<protein>
    <submittedName>
        <fullName evidence="2">Uncharacterized protein</fullName>
    </submittedName>
</protein>
<keyword evidence="3" id="KW-1185">Reference proteome</keyword>
<feature type="region of interest" description="Disordered" evidence="1">
    <location>
        <begin position="108"/>
        <end position="163"/>
    </location>
</feature>